<sequence length="184" mass="20493">MSASAPISIPPSPYKRIAPPPKPKKSQFDKYMAQRNKEMGRDQGANLAGEEEAQAEAAQQAADEDPLEDGSTEFQEQQQKAGADLAGMSVDVMLHTARARVAMEALVTELRSLNQKPDITKEDTLAFLGRIEAARNAVETARQNLDARAEDRICEDTLDEIEMQLDLVCHTRDFAIKWYQFCSH</sequence>
<proteinExistence type="predicted"/>
<evidence type="ECO:0000256" key="1">
    <source>
        <dbReference type="SAM" id="MobiDB-lite"/>
    </source>
</evidence>
<dbReference type="EMBL" id="ML992698">
    <property type="protein sequence ID" value="KAF2207989.1"/>
    <property type="molecule type" value="Genomic_DNA"/>
</dbReference>
<feature type="region of interest" description="Disordered" evidence="1">
    <location>
        <begin position="1"/>
        <end position="81"/>
    </location>
</feature>
<name>A0A6A6F4B4_9PEZI</name>
<feature type="compositionally biased region" description="Pro residues" evidence="1">
    <location>
        <begin position="8"/>
        <end position="21"/>
    </location>
</feature>
<keyword evidence="3" id="KW-1185">Reference proteome</keyword>
<dbReference type="Proteomes" id="UP000799539">
    <property type="component" value="Unassembled WGS sequence"/>
</dbReference>
<gene>
    <name evidence="2" type="ORF">CERZMDRAFT_101840</name>
</gene>
<dbReference type="AlphaFoldDB" id="A0A6A6F4B4"/>
<protein>
    <submittedName>
        <fullName evidence="2">Uncharacterized protein</fullName>
    </submittedName>
</protein>
<organism evidence="2 3">
    <name type="scientific">Cercospora zeae-maydis SCOH1-5</name>
    <dbReference type="NCBI Taxonomy" id="717836"/>
    <lineage>
        <taxon>Eukaryota</taxon>
        <taxon>Fungi</taxon>
        <taxon>Dikarya</taxon>
        <taxon>Ascomycota</taxon>
        <taxon>Pezizomycotina</taxon>
        <taxon>Dothideomycetes</taxon>
        <taxon>Dothideomycetidae</taxon>
        <taxon>Mycosphaerellales</taxon>
        <taxon>Mycosphaerellaceae</taxon>
        <taxon>Cercospora</taxon>
    </lineage>
</organism>
<reference evidence="2" key="1">
    <citation type="journal article" date="2020" name="Stud. Mycol.">
        <title>101 Dothideomycetes genomes: a test case for predicting lifestyles and emergence of pathogens.</title>
        <authorList>
            <person name="Haridas S."/>
            <person name="Albert R."/>
            <person name="Binder M."/>
            <person name="Bloem J."/>
            <person name="Labutti K."/>
            <person name="Salamov A."/>
            <person name="Andreopoulos B."/>
            <person name="Baker S."/>
            <person name="Barry K."/>
            <person name="Bills G."/>
            <person name="Bluhm B."/>
            <person name="Cannon C."/>
            <person name="Castanera R."/>
            <person name="Culley D."/>
            <person name="Daum C."/>
            <person name="Ezra D."/>
            <person name="Gonzalez J."/>
            <person name="Henrissat B."/>
            <person name="Kuo A."/>
            <person name="Liang C."/>
            <person name="Lipzen A."/>
            <person name="Lutzoni F."/>
            <person name="Magnuson J."/>
            <person name="Mondo S."/>
            <person name="Nolan M."/>
            <person name="Ohm R."/>
            <person name="Pangilinan J."/>
            <person name="Park H.-J."/>
            <person name="Ramirez L."/>
            <person name="Alfaro M."/>
            <person name="Sun H."/>
            <person name="Tritt A."/>
            <person name="Yoshinaga Y."/>
            <person name="Zwiers L.-H."/>
            <person name="Turgeon B."/>
            <person name="Goodwin S."/>
            <person name="Spatafora J."/>
            <person name="Crous P."/>
            <person name="Grigoriev I."/>
        </authorList>
    </citation>
    <scope>NUCLEOTIDE SEQUENCE</scope>
    <source>
        <strain evidence="2">SCOH1-5</strain>
    </source>
</reference>
<evidence type="ECO:0000313" key="2">
    <source>
        <dbReference type="EMBL" id="KAF2207989.1"/>
    </source>
</evidence>
<evidence type="ECO:0000313" key="3">
    <source>
        <dbReference type="Proteomes" id="UP000799539"/>
    </source>
</evidence>
<accession>A0A6A6F4B4</accession>
<feature type="compositionally biased region" description="Acidic residues" evidence="1">
    <location>
        <begin position="62"/>
        <end position="71"/>
    </location>
</feature>